<dbReference type="FunCoup" id="A0A6P8SPG7">
    <property type="interactions" value="227"/>
</dbReference>
<name>A0A6P8SPG7_GEOSA</name>
<evidence type="ECO:0000256" key="5">
    <source>
        <dbReference type="ARBA" id="ARBA00022692"/>
    </source>
</evidence>
<dbReference type="Proteomes" id="UP000515159">
    <property type="component" value="Chromosome 10"/>
</dbReference>
<accession>A0A6P8SPG7</accession>
<keyword evidence="7 11" id="KW-1133">Transmembrane helix</keyword>
<evidence type="ECO:0000256" key="2">
    <source>
        <dbReference type="ARBA" id="ARBA00006513"/>
    </source>
</evidence>
<dbReference type="GO" id="GO:0015252">
    <property type="term" value="F:proton channel activity"/>
    <property type="evidence" value="ECO:0007669"/>
    <property type="project" value="InterPro"/>
</dbReference>
<gene>
    <name evidence="14" type="primary">OTOP3</name>
</gene>
<evidence type="ECO:0000256" key="3">
    <source>
        <dbReference type="ARBA" id="ARBA00022448"/>
    </source>
</evidence>
<keyword evidence="13" id="KW-1185">Reference proteome</keyword>
<feature type="transmembrane region" description="Helical" evidence="11">
    <location>
        <begin position="339"/>
        <end position="359"/>
    </location>
</feature>
<evidence type="ECO:0000256" key="8">
    <source>
        <dbReference type="ARBA" id="ARBA00023065"/>
    </source>
</evidence>
<evidence type="ECO:0000256" key="9">
    <source>
        <dbReference type="ARBA" id="ARBA00023136"/>
    </source>
</evidence>
<evidence type="ECO:0000313" key="14">
    <source>
        <dbReference type="RefSeq" id="XP_033818128.1"/>
    </source>
</evidence>
<proteinExistence type="inferred from homology"/>
<dbReference type="AlphaFoldDB" id="A0A6P8SPG7"/>
<protein>
    <submittedName>
        <fullName evidence="14">Proton channel OTOP3</fullName>
    </submittedName>
</protein>
<organism evidence="13 14">
    <name type="scientific">Geotrypetes seraphini</name>
    <name type="common">Gaboon caecilian</name>
    <name type="synonym">Caecilia seraphini</name>
    <dbReference type="NCBI Taxonomy" id="260995"/>
    <lineage>
        <taxon>Eukaryota</taxon>
        <taxon>Metazoa</taxon>
        <taxon>Chordata</taxon>
        <taxon>Craniata</taxon>
        <taxon>Vertebrata</taxon>
        <taxon>Euteleostomi</taxon>
        <taxon>Amphibia</taxon>
        <taxon>Gymnophiona</taxon>
        <taxon>Geotrypetes</taxon>
    </lineage>
</organism>
<evidence type="ECO:0000256" key="6">
    <source>
        <dbReference type="ARBA" id="ARBA00022781"/>
    </source>
</evidence>
<dbReference type="CTD" id="347741"/>
<dbReference type="RefSeq" id="XP_033818128.1">
    <property type="nucleotide sequence ID" value="XM_033962237.1"/>
</dbReference>
<reference evidence="14" key="1">
    <citation type="submission" date="2025-08" db="UniProtKB">
        <authorList>
            <consortium name="RefSeq"/>
        </authorList>
    </citation>
    <scope>IDENTIFICATION</scope>
</reference>
<keyword evidence="4" id="KW-1003">Cell membrane</keyword>
<comment type="subcellular location">
    <subcellularLocation>
        <location evidence="1">Cell membrane</location>
        <topology evidence="1">Multi-pass membrane protein</topology>
    </subcellularLocation>
</comment>
<feature type="transmembrane region" description="Helical" evidence="11">
    <location>
        <begin position="71"/>
        <end position="89"/>
    </location>
</feature>
<dbReference type="KEGG" id="gsh:117368503"/>
<feature type="transmembrane region" description="Helical" evidence="11">
    <location>
        <begin position="147"/>
        <end position="171"/>
    </location>
</feature>
<evidence type="ECO:0000256" key="12">
    <source>
        <dbReference type="SAM" id="SignalP"/>
    </source>
</evidence>
<feature type="signal peptide" evidence="12">
    <location>
        <begin position="1"/>
        <end position="22"/>
    </location>
</feature>
<feature type="chain" id="PRO_5027626091" evidence="12">
    <location>
        <begin position="23"/>
        <end position="374"/>
    </location>
</feature>
<keyword evidence="9 11" id="KW-0472">Membrane</keyword>
<dbReference type="InParanoid" id="A0A6P8SPG7"/>
<feature type="transmembrane region" description="Helical" evidence="11">
    <location>
        <begin position="308"/>
        <end position="327"/>
    </location>
</feature>
<comment type="similarity">
    <text evidence="2">Belongs to the otopetrin family.</text>
</comment>
<dbReference type="InterPro" id="IPR004878">
    <property type="entry name" value="Otopetrin"/>
</dbReference>
<evidence type="ECO:0000256" key="11">
    <source>
        <dbReference type="SAM" id="Phobius"/>
    </source>
</evidence>
<keyword evidence="3" id="KW-0813">Transport</keyword>
<keyword evidence="5 11" id="KW-0812">Transmembrane</keyword>
<keyword evidence="8" id="KW-0406">Ion transport</keyword>
<dbReference type="GeneID" id="117368503"/>
<feature type="transmembrane region" description="Helical" evidence="11">
    <location>
        <begin position="191"/>
        <end position="214"/>
    </location>
</feature>
<dbReference type="GO" id="GO:0005886">
    <property type="term" value="C:plasma membrane"/>
    <property type="evidence" value="ECO:0007669"/>
    <property type="project" value="UniProtKB-SubCell"/>
</dbReference>
<keyword evidence="10" id="KW-0407">Ion channel</keyword>
<evidence type="ECO:0000256" key="7">
    <source>
        <dbReference type="ARBA" id="ARBA00022989"/>
    </source>
</evidence>
<dbReference type="Pfam" id="PF03189">
    <property type="entry name" value="Otopetrin"/>
    <property type="match status" value="2"/>
</dbReference>
<evidence type="ECO:0000256" key="4">
    <source>
        <dbReference type="ARBA" id="ARBA00022475"/>
    </source>
</evidence>
<feature type="transmembrane region" description="Helical" evidence="11">
    <location>
        <begin position="109"/>
        <end position="135"/>
    </location>
</feature>
<evidence type="ECO:0000256" key="1">
    <source>
        <dbReference type="ARBA" id="ARBA00004651"/>
    </source>
</evidence>
<dbReference type="OrthoDB" id="6429739at2759"/>
<evidence type="ECO:0000313" key="13">
    <source>
        <dbReference type="Proteomes" id="UP000515159"/>
    </source>
</evidence>
<keyword evidence="6" id="KW-0375">Hydrogen ion transport</keyword>
<dbReference type="PANTHER" id="PTHR21522">
    <property type="entry name" value="PROTON CHANNEL OTOP"/>
    <property type="match status" value="1"/>
</dbReference>
<keyword evidence="12" id="KW-0732">Signal</keyword>
<dbReference type="PANTHER" id="PTHR21522:SF36">
    <property type="entry name" value="PROTON CHANNEL OTOP3"/>
    <property type="match status" value="1"/>
</dbReference>
<sequence>MSRYGLTLTLATDLLLWVLVVSDDSVKRELESTSHPWENLSLSGNTKNATTCGCSDTPVCPVFKRGYDTLYPFYLEYCLICCSMLYVMWKNVGRRIPHHGTRASPKLKLQGVVFGPLLGSFTLFVGLSIFIMYQIQATTSELTKQAFFMYYIYCITLLPIMVLCCVSGTIIHSLEERELDPHKNPTRSLDIVLLLGASLGPFAISYYSIVACVAVDPRRQLNSLNLSYSVIVILEHIAQNIFIIEGLHRPSAIDIEGKALEDKVDPSPRRCSVLEIRRQSLQNFRRASHAYLHNYSRLNWKKRVLKEISVFLILCNIILWIMPAFGAQPQFENGLEKTFYGQSTWFTILNFGLPLGIFYRMHAVGGLLEIYLTA</sequence>
<evidence type="ECO:0000256" key="10">
    <source>
        <dbReference type="ARBA" id="ARBA00023303"/>
    </source>
</evidence>